<protein>
    <submittedName>
        <fullName evidence="4">Myb/sant-like transcription factor</fullName>
    </submittedName>
</protein>
<dbReference type="GO" id="GO:0005634">
    <property type="term" value="C:nucleus"/>
    <property type="evidence" value="ECO:0007669"/>
    <property type="project" value="UniProtKB-SubCell"/>
</dbReference>
<sequence>MKNLIDTELLIKQVEKYPMLWDKENDSYKCATTTASAWREVSRALQPDYDSLEEYEKNSLVQMIMKRWKNVRDAWAKAQKRIAKDITAGGRYPKKYIFQDQLSFLSKVIKFNKGSDSPAAYDIDTESESDDNCQDSDSIGVEASDEIDKNSVTVPSTTSVIPRISIAIPSTSEAAPCSSARSAQTLSIRRKRKINWDDSDNTPPKRTVFQTEIKNNRHFLFFRSLMPTLTQLNEEQILEFQVGVLRILQSVRKQFPDLSPNYNNEVWKIEEDSA</sequence>
<keyword evidence="5" id="KW-1185">Reference proteome</keyword>
<keyword evidence="1" id="KW-0539">Nucleus</keyword>
<gene>
    <name evidence="4" type="ORF">PoB_007688500</name>
</gene>
<evidence type="ECO:0000259" key="2">
    <source>
        <dbReference type="PROSITE" id="PS51029"/>
    </source>
</evidence>
<evidence type="ECO:0000313" key="4">
    <source>
        <dbReference type="EMBL" id="GFO50380.1"/>
    </source>
</evidence>
<feature type="domain" description="BESS" evidence="3">
    <location>
        <begin position="215"/>
        <end position="254"/>
    </location>
</feature>
<comment type="caution">
    <text evidence="4">The sequence shown here is derived from an EMBL/GenBank/DDBJ whole genome shotgun (WGS) entry which is preliminary data.</text>
</comment>
<evidence type="ECO:0000259" key="3">
    <source>
        <dbReference type="PROSITE" id="PS51031"/>
    </source>
</evidence>
<accession>A0AAV4E1V2</accession>
<reference evidence="4 5" key="1">
    <citation type="journal article" date="2021" name="Elife">
        <title>Chloroplast acquisition without the gene transfer in kleptoplastic sea slugs, Plakobranchus ocellatus.</title>
        <authorList>
            <person name="Maeda T."/>
            <person name="Takahashi S."/>
            <person name="Yoshida T."/>
            <person name="Shimamura S."/>
            <person name="Takaki Y."/>
            <person name="Nagai Y."/>
            <person name="Toyoda A."/>
            <person name="Suzuki Y."/>
            <person name="Arimoto A."/>
            <person name="Ishii H."/>
            <person name="Satoh N."/>
            <person name="Nishiyama T."/>
            <person name="Hasebe M."/>
            <person name="Maruyama T."/>
            <person name="Minagawa J."/>
            <person name="Obokata J."/>
            <person name="Shigenobu S."/>
        </authorList>
    </citation>
    <scope>NUCLEOTIDE SEQUENCE [LARGE SCALE GENOMIC DNA]</scope>
</reference>
<dbReference type="InterPro" id="IPR004210">
    <property type="entry name" value="BESS_motif"/>
</dbReference>
<dbReference type="InterPro" id="IPR006578">
    <property type="entry name" value="MADF-dom"/>
</dbReference>
<dbReference type="Proteomes" id="UP000735302">
    <property type="component" value="Unassembled WGS sequence"/>
</dbReference>
<dbReference type="PANTHER" id="PTHR12243:SF69">
    <property type="entry name" value="SI:CH73-59F11.3"/>
    <property type="match status" value="1"/>
</dbReference>
<dbReference type="PANTHER" id="PTHR12243">
    <property type="entry name" value="MADF DOMAIN TRANSCRIPTION FACTOR"/>
    <property type="match status" value="1"/>
</dbReference>
<dbReference type="InterPro" id="IPR039353">
    <property type="entry name" value="TF_Adf1"/>
</dbReference>
<name>A0AAV4E1V2_9GAST</name>
<evidence type="ECO:0000313" key="5">
    <source>
        <dbReference type="Proteomes" id="UP000735302"/>
    </source>
</evidence>
<dbReference type="PROSITE" id="PS51031">
    <property type="entry name" value="BESS"/>
    <property type="match status" value="1"/>
</dbReference>
<dbReference type="AlphaFoldDB" id="A0AAV4E1V2"/>
<dbReference type="Pfam" id="PF10545">
    <property type="entry name" value="MADF_DNA_bdg"/>
    <property type="match status" value="1"/>
</dbReference>
<dbReference type="EMBL" id="BLXT01008609">
    <property type="protein sequence ID" value="GFO50380.1"/>
    <property type="molecule type" value="Genomic_DNA"/>
</dbReference>
<evidence type="ECO:0000256" key="1">
    <source>
        <dbReference type="PROSITE-ProRule" id="PRU00371"/>
    </source>
</evidence>
<dbReference type="PROSITE" id="PS51029">
    <property type="entry name" value="MADF"/>
    <property type="match status" value="1"/>
</dbReference>
<comment type="subcellular location">
    <subcellularLocation>
        <location evidence="1">Nucleus</location>
    </subcellularLocation>
</comment>
<feature type="domain" description="MADF" evidence="2">
    <location>
        <begin position="9"/>
        <end position="110"/>
    </location>
</feature>
<proteinExistence type="predicted"/>
<dbReference type="SMART" id="SM00595">
    <property type="entry name" value="MADF"/>
    <property type="match status" value="1"/>
</dbReference>
<organism evidence="4 5">
    <name type="scientific">Plakobranchus ocellatus</name>
    <dbReference type="NCBI Taxonomy" id="259542"/>
    <lineage>
        <taxon>Eukaryota</taxon>
        <taxon>Metazoa</taxon>
        <taxon>Spiralia</taxon>
        <taxon>Lophotrochozoa</taxon>
        <taxon>Mollusca</taxon>
        <taxon>Gastropoda</taxon>
        <taxon>Heterobranchia</taxon>
        <taxon>Euthyneura</taxon>
        <taxon>Panpulmonata</taxon>
        <taxon>Sacoglossa</taxon>
        <taxon>Placobranchoidea</taxon>
        <taxon>Plakobranchidae</taxon>
        <taxon>Plakobranchus</taxon>
    </lineage>
</organism>
<dbReference type="GO" id="GO:0005667">
    <property type="term" value="C:transcription regulator complex"/>
    <property type="evidence" value="ECO:0007669"/>
    <property type="project" value="TreeGrafter"/>
</dbReference>
<dbReference type="GO" id="GO:0006357">
    <property type="term" value="P:regulation of transcription by RNA polymerase II"/>
    <property type="evidence" value="ECO:0007669"/>
    <property type="project" value="TreeGrafter"/>
</dbReference>
<dbReference type="GO" id="GO:0003677">
    <property type="term" value="F:DNA binding"/>
    <property type="evidence" value="ECO:0007669"/>
    <property type="project" value="InterPro"/>
</dbReference>